<feature type="region of interest" description="Disordered" evidence="1">
    <location>
        <begin position="23"/>
        <end position="98"/>
    </location>
</feature>
<feature type="compositionally biased region" description="Acidic residues" evidence="1">
    <location>
        <begin position="81"/>
        <end position="92"/>
    </location>
</feature>
<evidence type="ECO:0000313" key="3">
    <source>
        <dbReference type="Proteomes" id="UP001610728"/>
    </source>
</evidence>
<feature type="region of interest" description="Disordered" evidence="1">
    <location>
        <begin position="159"/>
        <end position="178"/>
    </location>
</feature>
<dbReference type="PANTHER" id="PTHR38166:SF1">
    <property type="entry name" value="C2H2-TYPE DOMAIN-CONTAINING PROTEIN"/>
    <property type="match status" value="1"/>
</dbReference>
<proteinExistence type="predicted"/>
<protein>
    <submittedName>
        <fullName evidence="2">C2H2-type zinc finger domain-containing protein</fullName>
    </submittedName>
</protein>
<evidence type="ECO:0000313" key="2">
    <source>
        <dbReference type="EMBL" id="KAL2886467.1"/>
    </source>
</evidence>
<evidence type="ECO:0000256" key="1">
    <source>
        <dbReference type="SAM" id="MobiDB-lite"/>
    </source>
</evidence>
<feature type="region of interest" description="Disordered" evidence="1">
    <location>
        <begin position="415"/>
        <end position="439"/>
    </location>
</feature>
<dbReference type="Proteomes" id="UP001610728">
    <property type="component" value="Unassembled WGS sequence"/>
</dbReference>
<reference evidence="2 3" key="1">
    <citation type="submission" date="2020-05" db="EMBL/GenBank/DDBJ databases">
        <title>Ceratocystis lukuohia genome.</title>
        <authorList>
            <person name="Harrington T.C."/>
            <person name="Kim K."/>
            <person name="Mayers C.G."/>
        </authorList>
    </citation>
    <scope>NUCLEOTIDE SEQUENCE [LARGE SCALE GENOMIC DNA]</scope>
    <source>
        <strain evidence="2 3">C4212</strain>
    </source>
</reference>
<sequence length="439" mass="48636">MAPEAAFKNKKFGSLKDVGDIVGVYGSNGGYHQHSADGGGSKKRPLCIEPSALSQETANSKRRKQQPNRQKPSKRPTSNNDDSDGSDDDGIDPDGHEAGSHDMPFFVCPYARRYPTKHKSCWNKTLHNMNRVRQHILRYHAHCCDVCKECFTSKKKLTKHKEQNEQQTSHPCKPRSKWPGYIEGPDSELAAQIRTTRRGQSPADQYSELYSLIFGPEHQDNKIPYFCPHPPLIEAFVQYLLINLPHPSSLLRLENLQESAHTQALLQRILEALETTDRANTRSQGSTQQMLALPVQGAPGPCSEVCSGIPELGPILPGFYGSLEPMFGLTPNHDLHSSELGYGILPPAVPVPVPTTHWITLDQASASFDGAMDSRYQLGSATGDAYQNLTGEQMSNGVEPSPMFDVVEQNEVDEFDPSFFTSSASQEDTDAEFQERDLA</sequence>
<name>A0ABR4MDW8_9PEZI</name>
<dbReference type="PANTHER" id="PTHR38166">
    <property type="entry name" value="C2H2-TYPE DOMAIN-CONTAINING PROTEIN-RELATED"/>
    <property type="match status" value="1"/>
</dbReference>
<gene>
    <name evidence="2" type="ORF">HOO65_060297</name>
</gene>
<keyword evidence="3" id="KW-1185">Reference proteome</keyword>
<comment type="caution">
    <text evidence="2">The sequence shown here is derived from an EMBL/GenBank/DDBJ whole genome shotgun (WGS) entry which is preliminary data.</text>
</comment>
<dbReference type="GeneID" id="98119693"/>
<organism evidence="2 3">
    <name type="scientific">Ceratocystis lukuohia</name>
    <dbReference type="NCBI Taxonomy" id="2019550"/>
    <lineage>
        <taxon>Eukaryota</taxon>
        <taxon>Fungi</taxon>
        <taxon>Dikarya</taxon>
        <taxon>Ascomycota</taxon>
        <taxon>Pezizomycotina</taxon>
        <taxon>Sordariomycetes</taxon>
        <taxon>Hypocreomycetidae</taxon>
        <taxon>Microascales</taxon>
        <taxon>Ceratocystidaceae</taxon>
        <taxon>Ceratocystis</taxon>
    </lineage>
</organism>
<dbReference type="RefSeq" id="XP_070857647.1">
    <property type="nucleotide sequence ID" value="XM_071001094.1"/>
</dbReference>
<accession>A0ABR4MDW8</accession>
<dbReference type="EMBL" id="JABSNW010000006">
    <property type="protein sequence ID" value="KAL2886467.1"/>
    <property type="molecule type" value="Genomic_DNA"/>
</dbReference>
<feature type="compositionally biased region" description="Basic residues" evidence="1">
    <location>
        <begin position="60"/>
        <end position="74"/>
    </location>
</feature>